<dbReference type="AlphaFoldDB" id="A0A7R9KEH6"/>
<evidence type="ECO:0000313" key="4">
    <source>
        <dbReference type="Proteomes" id="UP000759131"/>
    </source>
</evidence>
<dbReference type="FunFam" id="1.10.8.60:FF:000030">
    <property type="entry name" value="replication factor C subunit 3"/>
    <property type="match status" value="1"/>
</dbReference>
<dbReference type="Gene3D" id="1.10.8.60">
    <property type="match status" value="1"/>
</dbReference>
<dbReference type="CDD" id="cd00009">
    <property type="entry name" value="AAA"/>
    <property type="match status" value="1"/>
</dbReference>
<dbReference type="Gene3D" id="1.20.272.10">
    <property type="match status" value="1"/>
</dbReference>
<dbReference type="InterPro" id="IPR003593">
    <property type="entry name" value="AAA+_ATPase"/>
</dbReference>
<proteinExistence type="predicted"/>
<dbReference type="FunFam" id="3.40.50.300:FF:000136">
    <property type="entry name" value="Replication factor C subunit 5"/>
    <property type="match status" value="1"/>
</dbReference>
<dbReference type="Pfam" id="PF21960">
    <property type="entry name" value="RCF1-5-like_lid"/>
    <property type="match status" value="1"/>
</dbReference>
<organism evidence="3">
    <name type="scientific">Medioppia subpectinata</name>
    <dbReference type="NCBI Taxonomy" id="1979941"/>
    <lineage>
        <taxon>Eukaryota</taxon>
        <taxon>Metazoa</taxon>
        <taxon>Ecdysozoa</taxon>
        <taxon>Arthropoda</taxon>
        <taxon>Chelicerata</taxon>
        <taxon>Arachnida</taxon>
        <taxon>Acari</taxon>
        <taxon>Acariformes</taxon>
        <taxon>Sarcoptiformes</taxon>
        <taxon>Oribatida</taxon>
        <taxon>Brachypylina</taxon>
        <taxon>Oppioidea</taxon>
        <taxon>Oppiidae</taxon>
        <taxon>Medioppia</taxon>
    </lineage>
</organism>
<dbReference type="SMART" id="SM00382">
    <property type="entry name" value="AAA"/>
    <property type="match status" value="1"/>
</dbReference>
<dbReference type="PANTHER" id="PTHR11669">
    <property type="entry name" value="REPLICATION FACTOR C / DNA POLYMERASE III GAMMA-TAU SUBUNIT"/>
    <property type="match status" value="1"/>
</dbReference>
<sequence length="362" mass="41030">MALLCDKYRPTTLTKCDFNHKQSQHLKRLISSGNFPHLLIFGPSGSGKKTRAYALLREVFGSGVERLRLEHKQFETSYGRKFEQTVMSSNYHLEVNPSDSNLFDRLVVQQLIKELATSSALTEKHSFKVVVITEADRLTREAQHALRRTAEKYVSTCRLILIAESSSPIIPAVKSRCLLIRNASPTEADISSVLTTIAKKECITLPPVMADKIAAECDRNLRRALLMLETYNVRQSAGGSNSVIAVPQPQWKQQLEALAKKLTVSQSLKKVMEIRSALYELQTHLVPNDLIVRELVNHLLNRCLDEDMKLQLISFAADCEHYMRLGSKPIIHLEAFVIKFMTLYKCSVDGIQFDSEDMFDFN</sequence>
<dbReference type="GO" id="GO:0005634">
    <property type="term" value="C:nucleus"/>
    <property type="evidence" value="ECO:0007669"/>
    <property type="project" value="TreeGrafter"/>
</dbReference>
<dbReference type="GO" id="GO:0006261">
    <property type="term" value="P:DNA-templated DNA replication"/>
    <property type="evidence" value="ECO:0007669"/>
    <property type="project" value="TreeGrafter"/>
</dbReference>
<dbReference type="EMBL" id="OC855266">
    <property type="protein sequence ID" value="CAD7621624.1"/>
    <property type="molecule type" value="Genomic_DNA"/>
</dbReference>
<evidence type="ECO:0000313" key="3">
    <source>
        <dbReference type="EMBL" id="CAD7621624.1"/>
    </source>
</evidence>
<gene>
    <name evidence="3" type="ORF">OSB1V03_LOCUS2095</name>
</gene>
<dbReference type="PANTHER" id="PTHR11669:SF1">
    <property type="entry name" value="REPLICATION FACTOR C SUBUNIT 3"/>
    <property type="match status" value="1"/>
</dbReference>
<dbReference type="GO" id="GO:0005663">
    <property type="term" value="C:DNA replication factor C complex"/>
    <property type="evidence" value="ECO:0007669"/>
    <property type="project" value="TreeGrafter"/>
</dbReference>
<keyword evidence="1" id="KW-0235">DNA replication</keyword>
<dbReference type="InterPro" id="IPR050238">
    <property type="entry name" value="DNA_Rep/Repair_Clamp_Loader"/>
</dbReference>
<dbReference type="OrthoDB" id="761538at2759"/>
<evidence type="ECO:0000256" key="1">
    <source>
        <dbReference type="ARBA" id="ARBA00022705"/>
    </source>
</evidence>
<dbReference type="Pfam" id="PF22534">
    <property type="entry name" value="RFC_C"/>
    <property type="match status" value="1"/>
</dbReference>
<accession>A0A7R9KEH6</accession>
<name>A0A7R9KEH6_9ACAR</name>
<dbReference type="GO" id="GO:0003677">
    <property type="term" value="F:DNA binding"/>
    <property type="evidence" value="ECO:0007669"/>
    <property type="project" value="InterPro"/>
</dbReference>
<reference evidence="3" key="1">
    <citation type="submission" date="2020-11" db="EMBL/GenBank/DDBJ databases">
        <authorList>
            <person name="Tran Van P."/>
        </authorList>
    </citation>
    <scope>NUCLEOTIDE SEQUENCE</scope>
</reference>
<dbReference type="SUPFAM" id="SSF52540">
    <property type="entry name" value="P-loop containing nucleoside triphosphate hydrolases"/>
    <property type="match status" value="1"/>
</dbReference>
<evidence type="ECO:0000259" key="2">
    <source>
        <dbReference type="SMART" id="SM00382"/>
    </source>
</evidence>
<keyword evidence="4" id="KW-1185">Reference proteome</keyword>
<dbReference type="EMBL" id="CAJPIZ010000691">
    <property type="protein sequence ID" value="CAG2102054.1"/>
    <property type="molecule type" value="Genomic_DNA"/>
</dbReference>
<dbReference type="GO" id="GO:0003689">
    <property type="term" value="F:DNA clamp loader activity"/>
    <property type="evidence" value="ECO:0007669"/>
    <property type="project" value="TreeGrafter"/>
</dbReference>
<dbReference type="Proteomes" id="UP000759131">
    <property type="component" value="Unassembled WGS sequence"/>
</dbReference>
<dbReference type="InterPro" id="IPR008921">
    <property type="entry name" value="DNA_pol3_clamp-load_cplx_C"/>
</dbReference>
<dbReference type="Gene3D" id="3.40.50.300">
    <property type="entry name" value="P-loop containing nucleotide triphosphate hydrolases"/>
    <property type="match status" value="1"/>
</dbReference>
<dbReference type="InterPro" id="IPR027417">
    <property type="entry name" value="P-loop_NTPase"/>
</dbReference>
<dbReference type="GO" id="GO:0006281">
    <property type="term" value="P:DNA repair"/>
    <property type="evidence" value="ECO:0007669"/>
    <property type="project" value="TreeGrafter"/>
</dbReference>
<protein>
    <recommendedName>
        <fullName evidence="2">AAA+ ATPase domain-containing protein</fullName>
    </recommendedName>
</protein>
<dbReference type="Pfam" id="PF13177">
    <property type="entry name" value="DNA_pol3_delta2"/>
    <property type="match status" value="1"/>
</dbReference>
<feature type="domain" description="AAA+ ATPase" evidence="2">
    <location>
        <begin position="34"/>
        <end position="185"/>
    </location>
</feature>
<dbReference type="SUPFAM" id="SSF48019">
    <property type="entry name" value="post-AAA+ oligomerization domain-like"/>
    <property type="match status" value="1"/>
</dbReference>